<protein>
    <recommendedName>
        <fullName evidence="1">F-box domain-containing protein</fullName>
    </recommendedName>
</protein>
<dbReference type="InterPro" id="IPR036047">
    <property type="entry name" value="F-box-like_dom_sf"/>
</dbReference>
<evidence type="ECO:0000259" key="1">
    <source>
        <dbReference type="PROSITE" id="PS50181"/>
    </source>
</evidence>
<organism evidence="2 3">
    <name type="scientific">Lophiotrema nucula</name>
    <dbReference type="NCBI Taxonomy" id="690887"/>
    <lineage>
        <taxon>Eukaryota</taxon>
        <taxon>Fungi</taxon>
        <taxon>Dikarya</taxon>
        <taxon>Ascomycota</taxon>
        <taxon>Pezizomycotina</taxon>
        <taxon>Dothideomycetes</taxon>
        <taxon>Pleosporomycetidae</taxon>
        <taxon>Pleosporales</taxon>
        <taxon>Lophiotremataceae</taxon>
        <taxon>Lophiotrema</taxon>
    </lineage>
</organism>
<evidence type="ECO:0000313" key="2">
    <source>
        <dbReference type="EMBL" id="KAF2107499.1"/>
    </source>
</evidence>
<dbReference type="PROSITE" id="PS50181">
    <property type="entry name" value="FBOX"/>
    <property type="match status" value="1"/>
</dbReference>
<feature type="domain" description="F-box" evidence="1">
    <location>
        <begin position="8"/>
        <end position="56"/>
    </location>
</feature>
<dbReference type="Pfam" id="PF00646">
    <property type="entry name" value="F-box"/>
    <property type="match status" value="1"/>
</dbReference>
<reference evidence="2" key="1">
    <citation type="journal article" date="2020" name="Stud. Mycol.">
        <title>101 Dothideomycetes genomes: a test case for predicting lifestyles and emergence of pathogens.</title>
        <authorList>
            <person name="Haridas S."/>
            <person name="Albert R."/>
            <person name="Binder M."/>
            <person name="Bloem J."/>
            <person name="Labutti K."/>
            <person name="Salamov A."/>
            <person name="Andreopoulos B."/>
            <person name="Baker S."/>
            <person name="Barry K."/>
            <person name="Bills G."/>
            <person name="Bluhm B."/>
            <person name="Cannon C."/>
            <person name="Castanera R."/>
            <person name="Culley D."/>
            <person name="Daum C."/>
            <person name="Ezra D."/>
            <person name="Gonzalez J."/>
            <person name="Henrissat B."/>
            <person name="Kuo A."/>
            <person name="Liang C."/>
            <person name="Lipzen A."/>
            <person name="Lutzoni F."/>
            <person name="Magnuson J."/>
            <person name="Mondo S."/>
            <person name="Nolan M."/>
            <person name="Ohm R."/>
            <person name="Pangilinan J."/>
            <person name="Park H.-J."/>
            <person name="Ramirez L."/>
            <person name="Alfaro M."/>
            <person name="Sun H."/>
            <person name="Tritt A."/>
            <person name="Yoshinaga Y."/>
            <person name="Zwiers L.-H."/>
            <person name="Turgeon B."/>
            <person name="Goodwin S."/>
            <person name="Spatafora J."/>
            <person name="Crous P."/>
            <person name="Grigoriev I."/>
        </authorList>
    </citation>
    <scope>NUCLEOTIDE SEQUENCE</scope>
    <source>
        <strain evidence="2">CBS 627.86</strain>
    </source>
</reference>
<evidence type="ECO:0000313" key="3">
    <source>
        <dbReference type="Proteomes" id="UP000799770"/>
    </source>
</evidence>
<keyword evidence="3" id="KW-1185">Reference proteome</keyword>
<dbReference type="Gene3D" id="1.20.1280.50">
    <property type="match status" value="1"/>
</dbReference>
<dbReference type="OrthoDB" id="3226064at2759"/>
<gene>
    <name evidence="2" type="ORF">BDV96DRAFT_653591</name>
</gene>
<dbReference type="EMBL" id="ML977353">
    <property type="protein sequence ID" value="KAF2107499.1"/>
    <property type="molecule type" value="Genomic_DNA"/>
</dbReference>
<dbReference type="Proteomes" id="UP000799770">
    <property type="component" value="Unassembled WGS sequence"/>
</dbReference>
<proteinExistence type="predicted"/>
<dbReference type="CDD" id="cd09917">
    <property type="entry name" value="F-box_SF"/>
    <property type="match status" value="1"/>
</dbReference>
<name>A0A6A5YJR5_9PLEO</name>
<dbReference type="SUPFAM" id="SSF81383">
    <property type="entry name" value="F-box domain"/>
    <property type="match status" value="1"/>
</dbReference>
<sequence>MSDRPTPQDGLIHLAPELLELILAYLTPFDLHRFGQTCHRAKAFIRPNNAILWKSAFLQVFDNPKHSWDALTPSARAGIRQLEEQWDWYTELNRRLKAYKAICTDSNVSLLTNIDDTMTALLDVARTLSLQDDDERISLNLKFLDQLFKKAPDPEKIVHDYHRDFESPSLPLEFIADADRPLTRSMMRRAAAIPKWASHFHILYGPTLREAESLRAKASARALVYDWSFIGINAEWGPLMNDNSGNVNWSLTEAIMSLMIRIFNNTRGTSFRSPIGFRSNIMLPISSASPKDWAGVTRDFVGTYGFLDYRALVHYNFANGMEYPMDLASYEEASGDLMRLKLMINETEEIRNDVRLRTKLPFCEDLPPIFFNGTSKGRGGARPAISVRGFARLVPAGASVRWRFIIRYGGADQWQLDGVQPCGVRTGGIFGLWSHVDHDDNGPTGPFAYWPAEICHTDF</sequence>
<dbReference type="AlphaFoldDB" id="A0A6A5YJR5"/>
<accession>A0A6A5YJR5</accession>
<dbReference type="InterPro" id="IPR001810">
    <property type="entry name" value="F-box_dom"/>
</dbReference>